<comment type="similarity">
    <text evidence="2">Belongs to the thioredoxin family.</text>
</comment>
<evidence type="ECO:0000256" key="9">
    <source>
        <dbReference type="SAM" id="SignalP"/>
    </source>
</evidence>
<dbReference type="PROSITE" id="PS51352">
    <property type="entry name" value="THIOREDOXIN_2"/>
    <property type="match status" value="1"/>
</dbReference>
<evidence type="ECO:0000256" key="4">
    <source>
        <dbReference type="ARBA" id="ARBA00022729"/>
    </source>
</evidence>
<keyword evidence="4 9" id="KW-0732">Signal</keyword>
<dbReference type="Gene3D" id="3.40.30.10">
    <property type="entry name" value="Glutaredoxin"/>
    <property type="match status" value="1"/>
</dbReference>
<dbReference type="Proteomes" id="UP000268285">
    <property type="component" value="Unassembled WGS sequence"/>
</dbReference>
<keyword evidence="12" id="KW-1185">Reference proteome</keyword>
<evidence type="ECO:0000256" key="8">
    <source>
        <dbReference type="SAM" id="MobiDB-lite"/>
    </source>
</evidence>
<dbReference type="EMBL" id="UPHU01000001">
    <property type="protein sequence ID" value="VBA55710.1"/>
    <property type="molecule type" value="Genomic_DNA"/>
</dbReference>
<dbReference type="InterPro" id="IPR013766">
    <property type="entry name" value="Thioredoxin_domain"/>
</dbReference>
<evidence type="ECO:0000256" key="5">
    <source>
        <dbReference type="ARBA" id="ARBA00023284"/>
    </source>
</evidence>
<evidence type="ECO:0000256" key="6">
    <source>
        <dbReference type="ARBA" id="ARBA00055273"/>
    </source>
</evidence>
<evidence type="ECO:0000313" key="11">
    <source>
        <dbReference type="EMBL" id="VBA55710.1"/>
    </source>
</evidence>
<dbReference type="PANTHER" id="PTHR42852">
    <property type="entry name" value="THIOL:DISULFIDE INTERCHANGE PROTEIN DSBE"/>
    <property type="match status" value="1"/>
</dbReference>
<dbReference type="SUPFAM" id="SSF52833">
    <property type="entry name" value="Thioredoxin-like"/>
    <property type="match status" value="1"/>
</dbReference>
<name>A0A498QYW3_9MYCO</name>
<evidence type="ECO:0000256" key="2">
    <source>
        <dbReference type="ARBA" id="ARBA00008987"/>
    </source>
</evidence>
<dbReference type="GO" id="GO:0016491">
    <property type="term" value="F:oxidoreductase activity"/>
    <property type="evidence" value="ECO:0007669"/>
    <property type="project" value="InterPro"/>
</dbReference>
<dbReference type="AlphaFoldDB" id="A0A498QYW3"/>
<dbReference type="InterPro" id="IPR050553">
    <property type="entry name" value="Thioredoxin_ResA/DsbE_sf"/>
</dbReference>
<protein>
    <recommendedName>
        <fullName evidence="7">Soluble secreted antigen MPT53</fullName>
    </recommendedName>
</protein>
<keyword evidence="5" id="KW-0676">Redox-active center</keyword>
<dbReference type="GO" id="GO:0005576">
    <property type="term" value="C:extracellular region"/>
    <property type="evidence" value="ECO:0007669"/>
    <property type="project" value="UniProtKB-SubCell"/>
</dbReference>
<feature type="region of interest" description="Disordered" evidence="8">
    <location>
        <begin position="30"/>
        <end position="49"/>
    </location>
</feature>
<evidence type="ECO:0000313" key="12">
    <source>
        <dbReference type="Proteomes" id="UP000268285"/>
    </source>
</evidence>
<proteinExistence type="inferred from homology"/>
<dbReference type="FunFam" id="3.40.30.10:FF:000238">
    <property type="entry name" value="Soluble secreted antigen Mpt53"/>
    <property type="match status" value="1"/>
</dbReference>
<dbReference type="InterPro" id="IPR000866">
    <property type="entry name" value="AhpC/TSA"/>
</dbReference>
<feature type="signal peptide" evidence="9">
    <location>
        <begin position="1"/>
        <end position="19"/>
    </location>
</feature>
<dbReference type="PROSITE" id="PS51257">
    <property type="entry name" value="PROKAR_LIPOPROTEIN"/>
    <property type="match status" value="1"/>
</dbReference>
<dbReference type="PANTHER" id="PTHR42852:SF17">
    <property type="entry name" value="THIOREDOXIN-LIKE PROTEIN HI_1115"/>
    <property type="match status" value="1"/>
</dbReference>
<feature type="chain" id="PRO_5039363680" description="Soluble secreted antigen MPT53" evidence="9">
    <location>
        <begin position="20"/>
        <end position="185"/>
    </location>
</feature>
<organism evidence="11 12">
    <name type="scientific">Mycobacterium pseudokansasii</name>
    <dbReference type="NCBI Taxonomy" id="2341080"/>
    <lineage>
        <taxon>Bacteria</taxon>
        <taxon>Bacillati</taxon>
        <taxon>Actinomycetota</taxon>
        <taxon>Actinomycetes</taxon>
        <taxon>Mycobacteriales</taxon>
        <taxon>Mycobacteriaceae</taxon>
        <taxon>Mycobacterium</taxon>
    </lineage>
</organism>
<evidence type="ECO:0000256" key="7">
    <source>
        <dbReference type="ARBA" id="ARBA00067724"/>
    </source>
</evidence>
<reference evidence="11 12" key="1">
    <citation type="submission" date="2018-09" db="EMBL/GenBank/DDBJ databases">
        <authorList>
            <person name="Tagini F."/>
        </authorList>
    </citation>
    <scope>NUCLEOTIDE SEQUENCE [LARGE SCALE GENOMIC DNA]</scope>
    <source>
        <strain evidence="11 12">MK142</strain>
    </source>
</reference>
<accession>A0A498QYW3</accession>
<dbReference type="OrthoDB" id="9790194at2"/>
<sequence length="185" mass="18863">MPPRLSAILGVTAAAMVVAACGASGARSGPAGASTAPASSSTAVAGHTAQPPEQLGFTVKTIGGQMFSGASLAGRPTAFWFWTPWCPRCQHEAPIAGKVAAANPQVTFVGVAALDQVSAMQAFVDKYQLSGFTQLADTDGAVWSKFGVTQQPAWAFVGADGDVDVVKGSLTQSELTERVHGLTGR</sequence>
<dbReference type="InterPro" id="IPR036249">
    <property type="entry name" value="Thioredoxin-like_sf"/>
</dbReference>
<evidence type="ECO:0000259" key="10">
    <source>
        <dbReference type="PROSITE" id="PS51352"/>
    </source>
</evidence>
<feature type="domain" description="Thioredoxin" evidence="10">
    <location>
        <begin position="30"/>
        <end position="184"/>
    </location>
</feature>
<dbReference type="Pfam" id="PF00578">
    <property type="entry name" value="AhpC-TSA"/>
    <property type="match status" value="1"/>
</dbReference>
<dbReference type="RefSeq" id="WP_122502603.1">
    <property type="nucleotide sequence ID" value="NZ_UPHU01000001.1"/>
</dbReference>
<dbReference type="GO" id="GO:0016209">
    <property type="term" value="F:antioxidant activity"/>
    <property type="evidence" value="ECO:0007669"/>
    <property type="project" value="InterPro"/>
</dbReference>
<comment type="subcellular location">
    <subcellularLocation>
        <location evidence="1">Secreted</location>
    </subcellularLocation>
</comment>
<keyword evidence="3" id="KW-0964">Secreted</keyword>
<gene>
    <name evidence="11" type="ORF">LAUMK142_05213</name>
</gene>
<evidence type="ECO:0000256" key="1">
    <source>
        <dbReference type="ARBA" id="ARBA00004613"/>
    </source>
</evidence>
<comment type="function">
    <text evidence="6">Disulfide oxidoreductase that catalyzes the oxidation of reduced, unfolded secreted proteins to form disulfide bonds. Despite a weak homology to thioredoxin this cannot serve as a substrate for thioredoxin reductase.</text>
</comment>
<feature type="compositionally biased region" description="Low complexity" evidence="8">
    <location>
        <begin position="30"/>
        <end position="46"/>
    </location>
</feature>
<evidence type="ECO:0000256" key="3">
    <source>
        <dbReference type="ARBA" id="ARBA00022525"/>
    </source>
</evidence>